<accession>S8BAU6</accession>
<evidence type="ECO:0000313" key="1">
    <source>
        <dbReference type="EMBL" id="EPS31947.1"/>
    </source>
</evidence>
<gene>
    <name evidence="1" type="ORF">PDE_06906</name>
</gene>
<reference evidence="1 2" key="1">
    <citation type="journal article" date="2013" name="PLoS ONE">
        <title>Genomic and secretomic analyses reveal unique features of the lignocellulolytic enzyme system of Penicillium decumbens.</title>
        <authorList>
            <person name="Liu G."/>
            <person name="Zhang L."/>
            <person name="Wei X."/>
            <person name="Zou G."/>
            <person name="Qin Y."/>
            <person name="Ma L."/>
            <person name="Li J."/>
            <person name="Zheng H."/>
            <person name="Wang S."/>
            <person name="Wang C."/>
            <person name="Xun L."/>
            <person name="Zhao G.-P."/>
            <person name="Zhou Z."/>
            <person name="Qu Y."/>
        </authorList>
    </citation>
    <scope>NUCLEOTIDE SEQUENCE [LARGE SCALE GENOMIC DNA]</scope>
    <source>
        <strain evidence="2">114-2 / CGMCC 5302</strain>
    </source>
</reference>
<proteinExistence type="predicted"/>
<sequence length="104" mass="11167">MKLPSLAHRIHPGTLGSAPCPAALQAPNLSYRPEPPARLPRIRGEAPSAEIYPSIVGLCERTDNSVVSSIEFQPGGLLRCLVEDQVLVGESNLSIRDHTKPTFG</sequence>
<keyword evidence="2" id="KW-1185">Reference proteome</keyword>
<dbReference type="AlphaFoldDB" id="S8BAU6"/>
<protein>
    <submittedName>
        <fullName evidence="1">Uncharacterized protein</fullName>
    </submittedName>
</protein>
<dbReference type="Proteomes" id="UP000019376">
    <property type="component" value="Unassembled WGS sequence"/>
</dbReference>
<name>S8BAU6_PENO1</name>
<dbReference type="HOGENOM" id="CLU_2250989_0_0_1"/>
<dbReference type="EMBL" id="KB644414">
    <property type="protein sequence ID" value="EPS31947.1"/>
    <property type="molecule type" value="Genomic_DNA"/>
</dbReference>
<evidence type="ECO:0000313" key="2">
    <source>
        <dbReference type="Proteomes" id="UP000019376"/>
    </source>
</evidence>
<organism evidence="1 2">
    <name type="scientific">Penicillium oxalicum (strain 114-2 / CGMCC 5302)</name>
    <name type="common">Penicillium decumbens</name>
    <dbReference type="NCBI Taxonomy" id="933388"/>
    <lineage>
        <taxon>Eukaryota</taxon>
        <taxon>Fungi</taxon>
        <taxon>Dikarya</taxon>
        <taxon>Ascomycota</taxon>
        <taxon>Pezizomycotina</taxon>
        <taxon>Eurotiomycetes</taxon>
        <taxon>Eurotiomycetidae</taxon>
        <taxon>Eurotiales</taxon>
        <taxon>Aspergillaceae</taxon>
        <taxon>Penicillium</taxon>
    </lineage>
</organism>